<reference evidence="2" key="1">
    <citation type="submission" date="2003-02" db="EMBL/GenBank/DDBJ databases">
        <authorList>
            <person name="Stapleton M."/>
            <person name="Brokstein P."/>
            <person name="Hong L."/>
            <person name="Agbayani A."/>
            <person name="Carlson J."/>
            <person name="Champe M."/>
            <person name="Chavez C."/>
            <person name="Dorsett V."/>
            <person name="Dresnek D."/>
            <person name="Farfan D."/>
            <person name="Frise E."/>
            <person name="George R."/>
            <person name="Gonzalez M."/>
            <person name="Guarin H."/>
            <person name="Kronmiller B."/>
            <person name="Li P."/>
            <person name="Liao G."/>
            <person name="Miranda A."/>
            <person name="Mungall C.J."/>
            <person name="Nunoo J."/>
            <person name="Pacleb J."/>
            <person name="Paragas V."/>
            <person name="Park S."/>
            <person name="Patel S."/>
            <person name="Phouanenavong S."/>
            <person name="Wan K."/>
            <person name="Yu C."/>
            <person name="Lewis S.E."/>
            <person name="Rubin G.M."/>
            <person name="Celniker S."/>
        </authorList>
    </citation>
    <scope>NUCLEOTIDE SEQUENCE</scope>
</reference>
<feature type="compositionally biased region" description="Basic residues" evidence="1">
    <location>
        <begin position="69"/>
        <end position="81"/>
    </location>
</feature>
<protein>
    <submittedName>
        <fullName evidence="2">AT30578p</fullName>
    </submittedName>
</protein>
<name>Q8T8T1_DROME</name>
<organism evidence="2">
    <name type="scientific">Drosophila melanogaster</name>
    <name type="common">Fruit fly</name>
    <dbReference type="NCBI Taxonomy" id="7227"/>
    <lineage>
        <taxon>Eukaryota</taxon>
        <taxon>Metazoa</taxon>
        <taxon>Ecdysozoa</taxon>
        <taxon>Arthropoda</taxon>
        <taxon>Hexapoda</taxon>
        <taxon>Insecta</taxon>
        <taxon>Pterygota</taxon>
        <taxon>Neoptera</taxon>
        <taxon>Endopterygota</taxon>
        <taxon>Diptera</taxon>
        <taxon>Brachycera</taxon>
        <taxon>Muscomorpha</taxon>
        <taxon>Ephydroidea</taxon>
        <taxon>Drosophilidae</taxon>
        <taxon>Drosophila</taxon>
        <taxon>Sophophora</taxon>
    </lineage>
</organism>
<feature type="region of interest" description="Disordered" evidence="1">
    <location>
        <begin position="55"/>
        <end position="93"/>
    </location>
</feature>
<sequence>MEDKILTYQFTRNNARWTARDHGEPIANTLANIVRTSTSRRRPVHRHRLTRQVKPVRAPLTTNNSSLGSRHRHRMERKRKPTALPRAQFFFSQ</sequence>
<accession>Q8T8T1</accession>
<evidence type="ECO:0000313" key="2">
    <source>
        <dbReference type="EMBL" id="AAL68155.1"/>
    </source>
</evidence>
<proteinExistence type="evidence at transcript level"/>
<dbReference type="AlphaFoldDB" id="Q8T8T1"/>
<dbReference type="EMBL" id="AY075288">
    <property type="protein sequence ID" value="AAL68155.1"/>
    <property type="molecule type" value="mRNA"/>
</dbReference>
<evidence type="ECO:0000256" key="1">
    <source>
        <dbReference type="SAM" id="MobiDB-lite"/>
    </source>
</evidence>